<feature type="domain" description="Soluble ligand binding" evidence="3">
    <location>
        <begin position="239"/>
        <end position="281"/>
    </location>
</feature>
<dbReference type="PANTHER" id="PTHR33619:SF3">
    <property type="entry name" value="POLYSACCHARIDE EXPORT PROTEIN GFCE-RELATED"/>
    <property type="match status" value="1"/>
</dbReference>
<dbReference type="AlphaFoldDB" id="A0A1E3X537"/>
<comment type="caution">
    <text evidence="4">The sequence shown here is derived from an EMBL/GenBank/DDBJ whole genome shotgun (WGS) entry which is preliminary data.</text>
</comment>
<evidence type="ECO:0000313" key="4">
    <source>
        <dbReference type="EMBL" id="ODS30776.1"/>
    </source>
</evidence>
<keyword evidence="1" id="KW-0732">Signal</keyword>
<dbReference type="Proteomes" id="UP000094056">
    <property type="component" value="Unassembled WGS sequence"/>
</dbReference>
<accession>A0A1E3X537</accession>
<dbReference type="EMBL" id="MAYW01000178">
    <property type="protein sequence ID" value="ODS30776.1"/>
    <property type="molecule type" value="Genomic_DNA"/>
</dbReference>
<dbReference type="PANTHER" id="PTHR33619">
    <property type="entry name" value="POLYSACCHARIDE EXPORT PROTEIN GFCE-RELATED"/>
    <property type="match status" value="1"/>
</dbReference>
<dbReference type="GO" id="GO:0015159">
    <property type="term" value="F:polysaccharide transmembrane transporter activity"/>
    <property type="evidence" value="ECO:0007669"/>
    <property type="project" value="InterPro"/>
</dbReference>
<reference evidence="4 5" key="1">
    <citation type="submission" date="2016-07" db="EMBL/GenBank/DDBJ databases">
        <title>Draft genome of Scalindua rubra, obtained from a brine-seawater interface in the Red Sea, sheds light on salt adaptation in anammox bacteria.</title>
        <authorList>
            <person name="Speth D.R."/>
            <person name="Lagkouvardos I."/>
            <person name="Wang Y."/>
            <person name="Qian P.-Y."/>
            <person name="Dutilh B.E."/>
            <person name="Jetten M.S."/>
        </authorList>
    </citation>
    <scope>NUCLEOTIDE SEQUENCE [LARGE SCALE GENOMIC DNA]</scope>
    <source>
        <strain evidence="4">BSI-1</strain>
    </source>
</reference>
<evidence type="ECO:0000256" key="1">
    <source>
        <dbReference type="ARBA" id="ARBA00022729"/>
    </source>
</evidence>
<name>A0A1E3X537_9BACT</name>
<dbReference type="Gene3D" id="3.30.1950.10">
    <property type="entry name" value="wza like domain"/>
    <property type="match status" value="1"/>
</dbReference>
<evidence type="ECO:0000259" key="2">
    <source>
        <dbReference type="Pfam" id="PF02563"/>
    </source>
</evidence>
<dbReference type="Pfam" id="PF02563">
    <property type="entry name" value="Poly_export"/>
    <property type="match status" value="1"/>
</dbReference>
<organism evidence="4 5">
    <name type="scientific">Candidatus Scalindua rubra</name>
    <dbReference type="NCBI Taxonomy" id="1872076"/>
    <lineage>
        <taxon>Bacteria</taxon>
        <taxon>Pseudomonadati</taxon>
        <taxon>Planctomycetota</taxon>
        <taxon>Candidatus Brocadiia</taxon>
        <taxon>Candidatus Brocadiales</taxon>
        <taxon>Candidatus Scalinduaceae</taxon>
        <taxon>Candidatus Scalindua</taxon>
    </lineage>
</organism>
<evidence type="ECO:0000313" key="5">
    <source>
        <dbReference type="Proteomes" id="UP000094056"/>
    </source>
</evidence>
<dbReference type="InterPro" id="IPR049712">
    <property type="entry name" value="Poly_export"/>
</dbReference>
<dbReference type="InterPro" id="IPR003715">
    <property type="entry name" value="Poly_export_N"/>
</dbReference>
<dbReference type="Gene3D" id="3.10.560.10">
    <property type="entry name" value="Outer membrane lipoprotein wza domain like"/>
    <property type="match status" value="4"/>
</dbReference>
<feature type="domain" description="Soluble ligand binding" evidence="3">
    <location>
        <begin position="324"/>
        <end position="368"/>
    </location>
</feature>
<sequence length="537" mass="60148">MSRRIMIMLIYATSSLLFGQIFDYKSDTDIPSEDVDIPSEDVDIPSEDVMALETIEESVLLEEKINPDEYIVGPGDKLVVNIISTESITLPLIVSPTGDVLIPSVGIVTVDGMTLAKVFEEIVQACQDHYRNAQIVCTMVNVRSFRILITGEAETHFERVSSISRVSDAVGAAPRGGKFSNVDHLWSNEISRRNILLHRGEDVINVDLVRFELLGDKDLNPYLREGDVIELSYILHDYRITGGVRRPGNYEWVKGETIGDALQLAGGFTPNADSSKIEVYTFIDDTTEVKSILPLNKETLKRPIKPDNLIVVRVKRDYHRRDLVRIFGEVKYPGTYKIIPGETRVRDILKLAGGYSSKADKKKIKLTSGGFSIDKEAERISTIPHADRTDSELSYIRARLRSEKGGVFFASPEMVSSAMDFKLEAGDVIYIPRYFGVVEVIGGVLFPGRYPYIPERSLEEYIKLAGGTSRYASGDIYIVNAETGTRLSSKKEKQISNGDIIFVEEKIEYRKWDRFLEIMAVAGQIATIVIVIQNTVQ</sequence>
<protein>
    <submittedName>
        <fullName evidence="4">Polysaccharide export protein</fullName>
    </submittedName>
</protein>
<gene>
    <name evidence="4" type="ORF">SCARUB_04119</name>
</gene>
<feature type="domain" description="Polysaccharide export protein N-terminal" evidence="2">
    <location>
        <begin position="67"/>
        <end position="136"/>
    </location>
</feature>
<dbReference type="InterPro" id="IPR019554">
    <property type="entry name" value="Soluble_ligand-bd"/>
</dbReference>
<evidence type="ECO:0000259" key="3">
    <source>
        <dbReference type="Pfam" id="PF10531"/>
    </source>
</evidence>
<proteinExistence type="predicted"/>
<dbReference type="Pfam" id="PF10531">
    <property type="entry name" value="SLBB"/>
    <property type="match status" value="2"/>
</dbReference>